<comment type="function">
    <text evidence="6">Plays an essential role in the assembly of succinate dehydrogenase (SDH), an enzyme complex (also referred to as respiratory complex II) that is a component of both the tricarboxylic acid (TCA) cycle and the mitochondrial electron transport chain, and which couples the oxidation of succinate to fumarate with the reduction of ubiquinone (coenzyme Q) to ubiquinol. Promotes maturation of the iron-sulfur protein subunit of the SDH catalytic dimer, protecting it from the deleterious effects of oxidants. May act together with SDHAF1.</text>
</comment>
<sequence length="147" mass="17021">MNSQSYIKQANTGFRAVSRRLASHQSKDRSVLLPPLMLYRRILRAHRALPEVQRSIGDKYVKNEFQLHRDVDNPLHIVGFLTSWQDYLHMISNGKWQEGTMSKSTLEKMSPEQVGQLYELMKETERVRSGETEGKTEDGQDNSAEKK</sequence>
<evidence type="ECO:0000313" key="9">
    <source>
        <dbReference type="Proteomes" id="UP001377567"/>
    </source>
</evidence>
<dbReference type="GO" id="GO:0006105">
    <property type="term" value="P:succinate metabolic process"/>
    <property type="evidence" value="ECO:0007669"/>
    <property type="project" value="TreeGrafter"/>
</dbReference>
<evidence type="ECO:0000313" key="8">
    <source>
        <dbReference type="EMBL" id="GMM56639.1"/>
    </source>
</evidence>
<dbReference type="EMBL" id="BTGD01000010">
    <property type="protein sequence ID" value="GMM56639.1"/>
    <property type="molecule type" value="Genomic_DNA"/>
</dbReference>
<comment type="similarity">
    <text evidence="2 6">Belongs to the complex I LYR family. SDHAF3 subfamily.</text>
</comment>
<keyword evidence="9" id="KW-1185">Reference proteome</keyword>
<evidence type="ECO:0000256" key="3">
    <source>
        <dbReference type="ARBA" id="ARBA00022946"/>
    </source>
</evidence>
<dbReference type="Pfam" id="PF13233">
    <property type="entry name" value="Complex1_LYR_2"/>
    <property type="match status" value="1"/>
</dbReference>
<comment type="caution">
    <text evidence="8">The sequence shown here is derived from an EMBL/GenBank/DDBJ whole genome shotgun (WGS) entry which is preliminary data.</text>
</comment>
<dbReference type="PANTHER" id="PTHR13137:SF6">
    <property type="entry name" value="SUCCINATE DEHYDROGENASE ASSEMBLY FACTOR 3, MITOCHONDRIAL"/>
    <property type="match status" value="1"/>
</dbReference>
<dbReference type="Proteomes" id="UP001377567">
    <property type="component" value="Unassembled WGS sequence"/>
</dbReference>
<organism evidence="8 9">
    <name type="scientific">Maudiozyma humilis</name>
    <name type="common">Sour dough yeast</name>
    <name type="synonym">Kazachstania humilis</name>
    <dbReference type="NCBI Taxonomy" id="51915"/>
    <lineage>
        <taxon>Eukaryota</taxon>
        <taxon>Fungi</taxon>
        <taxon>Dikarya</taxon>
        <taxon>Ascomycota</taxon>
        <taxon>Saccharomycotina</taxon>
        <taxon>Saccharomycetes</taxon>
        <taxon>Saccharomycetales</taxon>
        <taxon>Saccharomycetaceae</taxon>
        <taxon>Maudiozyma</taxon>
    </lineage>
</organism>
<evidence type="ECO:0000256" key="1">
    <source>
        <dbReference type="ARBA" id="ARBA00004305"/>
    </source>
</evidence>
<evidence type="ECO:0000256" key="4">
    <source>
        <dbReference type="ARBA" id="ARBA00023128"/>
    </source>
</evidence>
<dbReference type="InterPro" id="IPR008381">
    <property type="entry name" value="SDHAF3/Sdh7"/>
</dbReference>
<evidence type="ECO:0000256" key="5">
    <source>
        <dbReference type="ARBA" id="ARBA00023186"/>
    </source>
</evidence>
<dbReference type="GO" id="GO:0005759">
    <property type="term" value="C:mitochondrial matrix"/>
    <property type="evidence" value="ECO:0007669"/>
    <property type="project" value="UniProtKB-SubCell"/>
</dbReference>
<comment type="subunit">
    <text evidence="6">Interacts with the iron-sulfur protein subunit within the SDH catalytic dimer.</text>
</comment>
<evidence type="ECO:0000256" key="2">
    <source>
        <dbReference type="ARBA" id="ARBA00006020"/>
    </source>
</evidence>
<dbReference type="AlphaFoldDB" id="A0AAV5RYF8"/>
<evidence type="ECO:0000256" key="7">
    <source>
        <dbReference type="SAM" id="MobiDB-lite"/>
    </source>
</evidence>
<proteinExistence type="inferred from homology"/>
<dbReference type="PANTHER" id="PTHR13137">
    <property type="entry name" value="DC11 ACN9 HOMOLOG"/>
    <property type="match status" value="1"/>
</dbReference>
<gene>
    <name evidence="8" type="ORF">DAKH74_032550</name>
</gene>
<reference evidence="8 9" key="1">
    <citation type="journal article" date="2023" name="Elife">
        <title>Identification of key yeast species and microbe-microbe interactions impacting larval growth of Drosophila in the wild.</title>
        <authorList>
            <person name="Mure A."/>
            <person name="Sugiura Y."/>
            <person name="Maeda R."/>
            <person name="Honda K."/>
            <person name="Sakurai N."/>
            <person name="Takahashi Y."/>
            <person name="Watada M."/>
            <person name="Katoh T."/>
            <person name="Gotoh A."/>
            <person name="Gotoh Y."/>
            <person name="Taniguchi I."/>
            <person name="Nakamura K."/>
            <person name="Hayashi T."/>
            <person name="Katayama T."/>
            <person name="Uemura T."/>
            <person name="Hattori Y."/>
        </authorList>
    </citation>
    <scope>NUCLEOTIDE SEQUENCE [LARGE SCALE GENOMIC DNA]</scope>
    <source>
        <strain evidence="8 9">KH-74</strain>
    </source>
</reference>
<dbReference type="GO" id="GO:0005758">
    <property type="term" value="C:mitochondrial intermembrane space"/>
    <property type="evidence" value="ECO:0007669"/>
    <property type="project" value="TreeGrafter"/>
</dbReference>
<accession>A0AAV5RYF8</accession>
<keyword evidence="3" id="KW-0809">Transit peptide</keyword>
<keyword evidence="5 6" id="KW-0143">Chaperone</keyword>
<protein>
    <recommendedName>
        <fullName evidence="6">Succinate dehydrogenase assembly factor 3</fullName>
        <shortName evidence="6">SDH assembly factor 3</shortName>
        <shortName evidence="6">SDHAF3</shortName>
    </recommendedName>
</protein>
<name>A0AAV5RYF8_MAUHU</name>
<comment type="subcellular location">
    <subcellularLocation>
        <location evidence="1 6">Mitochondrion matrix</location>
    </subcellularLocation>
</comment>
<dbReference type="CDD" id="cd20270">
    <property type="entry name" value="Complex1_LYR_SDHAF3_LYRM10"/>
    <property type="match status" value="1"/>
</dbReference>
<dbReference type="GO" id="GO:0034553">
    <property type="term" value="P:mitochondrial respiratory chain complex II assembly"/>
    <property type="evidence" value="ECO:0007669"/>
    <property type="project" value="UniProtKB-UniRule"/>
</dbReference>
<evidence type="ECO:0000256" key="6">
    <source>
        <dbReference type="RuleBase" id="RU368039"/>
    </source>
</evidence>
<feature type="region of interest" description="Disordered" evidence="7">
    <location>
        <begin position="123"/>
        <end position="147"/>
    </location>
</feature>
<keyword evidence="4 6" id="KW-0496">Mitochondrion</keyword>